<accession>A0A0F9T1Q5</accession>
<proteinExistence type="predicted"/>
<reference evidence="1" key="1">
    <citation type="journal article" date="2015" name="Nature">
        <title>Complex archaea that bridge the gap between prokaryotes and eukaryotes.</title>
        <authorList>
            <person name="Spang A."/>
            <person name="Saw J.H."/>
            <person name="Jorgensen S.L."/>
            <person name="Zaremba-Niedzwiedzka K."/>
            <person name="Martijn J."/>
            <person name="Lind A.E."/>
            <person name="van Eijk R."/>
            <person name="Schleper C."/>
            <person name="Guy L."/>
            <person name="Ettema T.J."/>
        </authorList>
    </citation>
    <scope>NUCLEOTIDE SEQUENCE</scope>
</reference>
<sequence>MRLFGFFRKKPVEFEEYYKEQINRIRRGEPIVWLPGTPKEILRSSAEIDRLNAKLDERISH</sequence>
<dbReference type="AlphaFoldDB" id="A0A0F9T1Q5"/>
<organism evidence="1">
    <name type="scientific">marine sediment metagenome</name>
    <dbReference type="NCBI Taxonomy" id="412755"/>
    <lineage>
        <taxon>unclassified sequences</taxon>
        <taxon>metagenomes</taxon>
        <taxon>ecological metagenomes</taxon>
    </lineage>
</organism>
<evidence type="ECO:0000313" key="1">
    <source>
        <dbReference type="EMBL" id="KKN75245.1"/>
    </source>
</evidence>
<dbReference type="EMBL" id="LAZR01000313">
    <property type="protein sequence ID" value="KKN75245.1"/>
    <property type="molecule type" value="Genomic_DNA"/>
</dbReference>
<protein>
    <submittedName>
        <fullName evidence="1">Uncharacterized protein</fullName>
    </submittedName>
</protein>
<gene>
    <name evidence="1" type="ORF">LCGC14_0382440</name>
</gene>
<comment type="caution">
    <text evidence="1">The sequence shown here is derived from an EMBL/GenBank/DDBJ whole genome shotgun (WGS) entry which is preliminary data.</text>
</comment>
<name>A0A0F9T1Q5_9ZZZZ</name>